<reference evidence="3 4" key="1">
    <citation type="submission" date="2024-04" db="EMBL/GenBank/DDBJ databases">
        <title>The reference genome of an endangered Asteraceae, Deinandra increscens subsp. villosa, native to the Central Coast of California.</title>
        <authorList>
            <person name="Guilliams M."/>
            <person name="Hasenstab-Lehman K."/>
            <person name="Meyer R."/>
            <person name="Mcevoy S."/>
        </authorList>
    </citation>
    <scope>NUCLEOTIDE SEQUENCE [LARGE SCALE GENOMIC DNA]</scope>
    <source>
        <tissue evidence="3">Leaf</tissue>
    </source>
</reference>
<accession>A0AAP0DQ00</accession>
<proteinExistence type="predicted"/>
<evidence type="ECO:0000256" key="2">
    <source>
        <dbReference type="SAM" id="SignalP"/>
    </source>
</evidence>
<feature type="signal peptide" evidence="2">
    <location>
        <begin position="1"/>
        <end position="16"/>
    </location>
</feature>
<keyword evidence="1" id="KW-0175">Coiled coil</keyword>
<name>A0AAP0DQ00_9ASTR</name>
<feature type="coiled-coil region" evidence="1">
    <location>
        <begin position="75"/>
        <end position="281"/>
    </location>
</feature>
<keyword evidence="2" id="KW-0732">Signal</keyword>
<keyword evidence="4" id="KW-1185">Reference proteome</keyword>
<sequence>MIHLSILSLRISVLQVFKFNQTVRSGGSFKMAAATTDEALDSLLSDFDQIHNDFCQGIAQIQTLQSSCNSEIQKREALELTANTLKSENERVMKLFTESISKLANQLEQRNNCHSLKQELKRVTDEHSKKENEFRNAINLLKHDYENRIKGLEIQIKDSLAQKASNESTINQLHQDLAAHRNHVEALAKRLDQVHSDVEMTYQYEIQDLKDCLMMEQEEKNSLHRKLECLEKELLISRTKLAENKQDLSSNRNVETLKQKVMKLRKENEVLKRRLADSEER</sequence>
<organism evidence="3 4">
    <name type="scientific">Deinandra increscens subsp. villosa</name>
    <dbReference type="NCBI Taxonomy" id="3103831"/>
    <lineage>
        <taxon>Eukaryota</taxon>
        <taxon>Viridiplantae</taxon>
        <taxon>Streptophyta</taxon>
        <taxon>Embryophyta</taxon>
        <taxon>Tracheophyta</taxon>
        <taxon>Spermatophyta</taxon>
        <taxon>Magnoliopsida</taxon>
        <taxon>eudicotyledons</taxon>
        <taxon>Gunneridae</taxon>
        <taxon>Pentapetalae</taxon>
        <taxon>asterids</taxon>
        <taxon>campanulids</taxon>
        <taxon>Asterales</taxon>
        <taxon>Asteraceae</taxon>
        <taxon>Asteroideae</taxon>
        <taxon>Heliantheae alliance</taxon>
        <taxon>Madieae</taxon>
        <taxon>Madiinae</taxon>
        <taxon>Deinandra</taxon>
    </lineage>
</organism>
<dbReference type="AlphaFoldDB" id="A0AAP0DQ00"/>
<comment type="caution">
    <text evidence="3">The sequence shown here is derived from an EMBL/GenBank/DDBJ whole genome shotgun (WGS) entry which is preliminary data.</text>
</comment>
<feature type="chain" id="PRO_5042922130" description="Protein At-4/1" evidence="2">
    <location>
        <begin position="17"/>
        <end position="281"/>
    </location>
</feature>
<evidence type="ECO:0000313" key="3">
    <source>
        <dbReference type="EMBL" id="KAK9076837.1"/>
    </source>
</evidence>
<evidence type="ECO:0000313" key="4">
    <source>
        <dbReference type="Proteomes" id="UP001408789"/>
    </source>
</evidence>
<dbReference type="EMBL" id="JBCNJP010000007">
    <property type="protein sequence ID" value="KAK9076837.1"/>
    <property type="molecule type" value="Genomic_DNA"/>
</dbReference>
<dbReference type="Proteomes" id="UP001408789">
    <property type="component" value="Unassembled WGS sequence"/>
</dbReference>
<evidence type="ECO:0008006" key="5">
    <source>
        <dbReference type="Google" id="ProtNLM"/>
    </source>
</evidence>
<gene>
    <name evidence="3" type="ORF">SSX86_005171</name>
</gene>
<evidence type="ECO:0000256" key="1">
    <source>
        <dbReference type="SAM" id="Coils"/>
    </source>
</evidence>
<protein>
    <recommendedName>
        <fullName evidence="5">Protein At-4/1</fullName>
    </recommendedName>
</protein>